<keyword evidence="1" id="KW-0677">Repeat</keyword>
<reference evidence="3" key="1">
    <citation type="submission" date="2022-12" db="EMBL/GenBank/DDBJ databases">
        <title>Paracoccus onchidii sp. nov., isolated from a marine invertebrate from the South China Sea.</title>
        <authorList>
            <person name="Xu S."/>
            <person name="Liu Z."/>
            <person name="Xu Y."/>
        </authorList>
    </citation>
    <scope>NUCLEOTIDE SEQUENCE</scope>
    <source>
        <strain evidence="3">Z330</strain>
    </source>
</reference>
<evidence type="ECO:0000313" key="3">
    <source>
        <dbReference type="EMBL" id="MDB6178716.1"/>
    </source>
</evidence>
<accession>A0ABT4ZHC1</accession>
<dbReference type="PANTHER" id="PTHR24104:SF25">
    <property type="entry name" value="PROTEIN LIN-41"/>
    <property type="match status" value="1"/>
</dbReference>
<evidence type="ECO:0000313" key="4">
    <source>
        <dbReference type="Proteomes" id="UP001165641"/>
    </source>
</evidence>
<proteinExistence type="predicted"/>
<dbReference type="Proteomes" id="UP001165641">
    <property type="component" value="Unassembled WGS sequence"/>
</dbReference>
<dbReference type="PROSITE" id="PS51125">
    <property type="entry name" value="NHL"/>
    <property type="match status" value="2"/>
</dbReference>
<dbReference type="InterPro" id="IPR050952">
    <property type="entry name" value="TRIM-NHL_E3_ligases"/>
</dbReference>
<dbReference type="SUPFAM" id="SSF101898">
    <property type="entry name" value="NHL repeat"/>
    <property type="match status" value="1"/>
</dbReference>
<evidence type="ECO:0000256" key="2">
    <source>
        <dbReference type="PROSITE-ProRule" id="PRU00504"/>
    </source>
</evidence>
<feature type="repeat" description="NHL" evidence="2">
    <location>
        <begin position="108"/>
        <end position="149"/>
    </location>
</feature>
<name>A0ABT4ZHC1_9RHOB</name>
<dbReference type="InterPro" id="IPR011042">
    <property type="entry name" value="6-blade_b-propeller_TolB-like"/>
</dbReference>
<dbReference type="EMBL" id="JAQBIE010000019">
    <property type="protein sequence ID" value="MDB6178716.1"/>
    <property type="molecule type" value="Genomic_DNA"/>
</dbReference>
<comment type="caution">
    <text evidence="3">The sequence shown here is derived from an EMBL/GenBank/DDBJ whole genome shotgun (WGS) entry which is preliminary data.</text>
</comment>
<protein>
    <submittedName>
        <fullName evidence="3">6-bladed beta-propeller</fullName>
    </submittedName>
</protein>
<dbReference type="PANTHER" id="PTHR24104">
    <property type="entry name" value="E3 UBIQUITIN-PROTEIN LIGASE NHLRC1-RELATED"/>
    <property type="match status" value="1"/>
</dbReference>
<organism evidence="3 4">
    <name type="scientific">Paracoccus onchidii</name>
    <dbReference type="NCBI Taxonomy" id="3017813"/>
    <lineage>
        <taxon>Bacteria</taxon>
        <taxon>Pseudomonadati</taxon>
        <taxon>Pseudomonadota</taxon>
        <taxon>Alphaproteobacteria</taxon>
        <taxon>Rhodobacterales</taxon>
        <taxon>Paracoccaceae</taxon>
        <taxon>Paracoccus</taxon>
    </lineage>
</organism>
<dbReference type="Gene3D" id="2.120.10.30">
    <property type="entry name" value="TolB, C-terminal domain"/>
    <property type="match status" value="1"/>
</dbReference>
<dbReference type="InterPro" id="IPR001258">
    <property type="entry name" value="NHL_repeat"/>
</dbReference>
<gene>
    <name evidence="3" type="ORF">PAF17_14555</name>
</gene>
<dbReference type="Pfam" id="PF01436">
    <property type="entry name" value="NHL"/>
    <property type="match status" value="2"/>
</dbReference>
<dbReference type="RefSeq" id="WP_271889832.1">
    <property type="nucleotide sequence ID" value="NZ_JAQBIE010000019.1"/>
</dbReference>
<feature type="repeat" description="NHL" evidence="2">
    <location>
        <begin position="153"/>
        <end position="196"/>
    </location>
</feature>
<keyword evidence="4" id="KW-1185">Reference proteome</keyword>
<evidence type="ECO:0000256" key="1">
    <source>
        <dbReference type="ARBA" id="ARBA00022737"/>
    </source>
</evidence>
<sequence length="277" mass="30131">MTTSPPASRYVALGNQRYHVQHLDLGDGLTGISDLAVHGERVIALRRQAPELAVLEPAMALADHPLRQITCGHGLRALGPDMLAATDMDGHKVVFLNARLIETARLHCDERPGLGRPFNHPTDCTRGRDGRIYVADGYGNSAVHVFDPTLRHQFSFGNAGTGPGQFSTPHSILCDPQGRICVADRENNRVQRFDPEGIWLDEIGGLHKPMALALGVDGNLLVTDQTPRLSAYDPDGQLTGRCRTFATYAHGMDVAPDGTIYLAEMMPDRITALIPTD</sequence>